<dbReference type="InterPro" id="IPR043128">
    <property type="entry name" value="Rev_trsase/Diguanyl_cyclase"/>
</dbReference>
<dbReference type="CDD" id="cd01949">
    <property type="entry name" value="GGDEF"/>
    <property type="match status" value="1"/>
</dbReference>
<dbReference type="InterPro" id="IPR035965">
    <property type="entry name" value="PAS-like_dom_sf"/>
</dbReference>
<dbReference type="CDD" id="cd00130">
    <property type="entry name" value="PAS"/>
    <property type="match status" value="2"/>
</dbReference>
<dbReference type="GO" id="GO:0003824">
    <property type="term" value="F:catalytic activity"/>
    <property type="evidence" value="ECO:0007669"/>
    <property type="project" value="UniProtKB-ARBA"/>
</dbReference>
<evidence type="ECO:0000313" key="6">
    <source>
        <dbReference type="EMBL" id="TQV89755.1"/>
    </source>
</evidence>
<dbReference type="PROSITE" id="PS50112">
    <property type="entry name" value="PAS"/>
    <property type="match status" value="2"/>
</dbReference>
<feature type="domain" description="PAC" evidence="3">
    <location>
        <begin position="369"/>
        <end position="423"/>
    </location>
</feature>
<dbReference type="Pfam" id="PF00990">
    <property type="entry name" value="GGDEF"/>
    <property type="match status" value="1"/>
</dbReference>
<dbReference type="PROSITE" id="PS50883">
    <property type="entry name" value="EAL"/>
    <property type="match status" value="1"/>
</dbReference>
<evidence type="ECO:0000259" key="5">
    <source>
        <dbReference type="PROSITE" id="PS50887"/>
    </source>
</evidence>
<dbReference type="PANTHER" id="PTHR44757:SF4">
    <property type="entry name" value="DIGUANYLATE CYCLASE DGCE-RELATED"/>
    <property type="match status" value="1"/>
</dbReference>
<dbReference type="InterPro" id="IPR029787">
    <property type="entry name" value="Nucleotide_cyclase"/>
</dbReference>
<feature type="domain" description="EAL" evidence="4">
    <location>
        <begin position="594"/>
        <end position="842"/>
    </location>
</feature>
<dbReference type="SUPFAM" id="SSF55073">
    <property type="entry name" value="Nucleotide cyclase"/>
    <property type="match status" value="1"/>
</dbReference>
<feature type="domain" description="PAS" evidence="2">
    <location>
        <begin position="43"/>
        <end position="98"/>
    </location>
</feature>
<dbReference type="SUPFAM" id="SSF55785">
    <property type="entry name" value="PYP-like sensor domain (PAS domain)"/>
    <property type="match status" value="3"/>
</dbReference>
<reference evidence="6 7" key="1">
    <citation type="submission" date="2019-07" db="EMBL/GenBank/DDBJ databases">
        <title>Draft genome for Aliikangiella sp. M105.</title>
        <authorList>
            <person name="Wang G."/>
        </authorList>
    </citation>
    <scope>NUCLEOTIDE SEQUENCE [LARGE SCALE GENOMIC DNA]</scope>
    <source>
        <strain evidence="6 7">M105</strain>
    </source>
</reference>
<dbReference type="Pfam" id="PF13426">
    <property type="entry name" value="PAS_9"/>
    <property type="match status" value="2"/>
</dbReference>
<dbReference type="SMART" id="SM00091">
    <property type="entry name" value="PAS"/>
    <property type="match status" value="3"/>
</dbReference>
<dbReference type="SMART" id="SM00052">
    <property type="entry name" value="EAL"/>
    <property type="match status" value="1"/>
</dbReference>
<comment type="cofactor">
    <cofactor evidence="1">
        <name>Mg(2+)</name>
        <dbReference type="ChEBI" id="CHEBI:18420"/>
    </cofactor>
</comment>
<dbReference type="RefSeq" id="WP_142891819.1">
    <property type="nucleotide sequence ID" value="NZ_ML660160.1"/>
</dbReference>
<organism evidence="6 7">
    <name type="scientific">Aliikangiella coralliicola</name>
    <dbReference type="NCBI Taxonomy" id="2592383"/>
    <lineage>
        <taxon>Bacteria</taxon>
        <taxon>Pseudomonadati</taxon>
        <taxon>Pseudomonadota</taxon>
        <taxon>Gammaproteobacteria</taxon>
        <taxon>Oceanospirillales</taxon>
        <taxon>Pleioneaceae</taxon>
        <taxon>Aliikangiella</taxon>
    </lineage>
</organism>
<accession>A0A545UJV7</accession>
<feature type="domain" description="PAS" evidence="2">
    <location>
        <begin position="292"/>
        <end position="365"/>
    </location>
</feature>
<sequence length="842" mass="94750">MQTTHENNLVLDASIVEASIKKPDMLQSYEIALKAFKLQDLGIIVIDSAYRVFLWNDWLANYSGISDQSALGKTLEDIFPELDSPRLSNALSNALEKGMSAVLSQMFNKHPLPLFADFSSRELGRRMRQQINIKPFECDGERFALIEIKNVTASVEKEKILKQRTHDMKVLYDQNINQKKHLQNILNSSTDAILTLSLEGMILDNNYSASKIFQAESELLKGKSISSFVPEYNIKKIDDYFAQQLFAAKTASDHDLLLEITSNKLADNEQIFVVTLRDISEQQAMREAFFRSERLAQTALESIADGVVTTNREGIIESANPIAASLLKRRRAQLKGLPIAGVFELLYDDTLEVQDDLVIRCIKQAITISAPGNSVLRAGRNKSLLPIMATASPIFDERNKVTGAVLVFRDVKESRRLSTKLSWEASHDTLTGLSNRKAFNEELESVIKNSRNAVLLFLDLDRFKLVNDTAGHAVGDELLKRVAEVFTEHFRDDDLVARLGGDEFAILLTDCPFEKARELARNLCIAIEHCPFPWQDRVFTVGVSIGLTLIHRDDKSPSKVIERADAACYSAKKSGRSRVHVFGESEEETEYQANINRASKISEAISNERFVLYKQPIVEISNKQRKLHHYEILIRMLGDEGAIIPPNEFIPAAEQFGLMQAVDRYVISKVAKYIDMNKNREQSFSFAINLSGASIIDEMFLKFLDDLIQTEGVLPSQMHFEITETAAISNLGRAKKFIEHFKELGFCFALDDFGSGMSSFGYLKNLPIDYIKIDGQFVKEIVGNETDFAMVSSINYLGRMMGLKCIAEFVENDDIINKLTSIGVDFAQGYGIEKPTPLFEVE</sequence>
<dbReference type="SMART" id="SM00267">
    <property type="entry name" value="GGDEF"/>
    <property type="match status" value="1"/>
</dbReference>
<proteinExistence type="predicted"/>
<dbReference type="Gene3D" id="3.30.70.270">
    <property type="match status" value="1"/>
</dbReference>
<evidence type="ECO:0000259" key="4">
    <source>
        <dbReference type="PROSITE" id="PS50883"/>
    </source>
</evidence>
<dbReference type="Gene3D" id="3.30.450.20">
    <property type="entry name" value="PAS domain"/>
    <property type="match status" value="3"/>
</dbReference>
<dbReference type="PANTHER" id="PTHR44757">
    <property type="entry name" value="DIGUANYLATE CYCLASE DGCP"/>
    <property type="match status" value="1"/>
</dbReference>
<gene>
    <name evidence="6" type="ORF">FLL46_02420</name>
</gene>
<protein>
    <submittedName>
        <fullName evidence="6">EAL domain-containing protein</fullName>
    </submittedName>
</protein>
<dbReference type="EMBL" id="VIKS01000001">
    <property type="protein sequence ID" value="TQV89755.1"/>
    <property type="molecule type" value="Genomic_DNA"/>
</dbReference>
<dbReference type="Gene3D" id="3.20.20.450">
    <property type="entry name" value="EAL domain"/>
    <property type="match status" value="1"/>
</dbReference>
<dbReference type="Pfam" id="PF00563">
    <property type="entry name" value="EAL"/>
    <property type="match status" value="1"/>
</dbReference>
<evidence type="ECO:0000313" key="7">
    <source>
        <dbReference type="Proteomes" id="UP000315439"/>
    </source>
</evidence>
<dbReference type="PROSITE" id="PS50887">
    <property type="entry name" value="GGDEF"/>
    <property type="match status" value="1"/>
</dbReference>
<dbReference type="InterPro" id="IPR001633">
    <property type="entry name" value="EAL_dom"/>
</dbReference>
<evidence type="ECO:0000259" key="3">
    <source>
        <dbReference type="PROSITE" id="PS50113"/>
    </source>
</evidence>
<dbReference type="Proteomes" id="UP000315439">
    <property type="component" value="Unassembled WGS sequence"/>
</dbReference>
<comment type="caution">
    <text evidence="6">The sequence shown here is derived from an EMBL/GenBank/DDBJ whole genome shotgun (WGS) entry which is preliminary data.</text>
</comment>
<keyword evidence="7" id="KW-1185">Reference proteome</keyword>
<evidence type="ECO:0000259" key="2">
    <source>
        <dbReference type="PROSITE" id="PS50112"/>
    </source>
</evidence>
<dbReference type="FunFam" id="3.30.70.270:FF:000001">
    <property type="entry name" value="Diguanylate cyclase domain protein"/>
    <property type="match status" value="1"/>
</dbReference>
<dbReference type="PROSITE" id="PS50113">
    <property type="entry name" value="PAC"/>
    <property type="match status" value="1"/>
</dbReference>
<dbReference type="InterPro" id="IPR035919">
    <property type="entry name" value="EAL_sf"/>
</dbReference>
<dbReference type="InterPro" id="IPR000700">
    <property type="entry name" value="PAS-assoc_C"/>
</dbReference>
<dbReference type="InterPro" id="IPR000014">
    <property type="entry name" value="PAS"/>
</dbReference>
<feature type="domain" description="GGDEF" evidence="5">
    <location>
        <begin position="451"/>
        <end position="584"/>
    </location>
</feature>
<dbReference type="OrthoDB" id="9787514at2"/>
<evidence type="ECO:0000256" key="1">
    <source>
        <dbReference type="ARBA" id="ARBA00001946"/>
    </source>
</evidence>
<dbReference type="CDD" id="cd01948">
    <property type="entry name" value="EAL"/>
    <property type="match status" value="1"/>
</dbReference>
<dbReference type="Pfam" id="PF08448">
    <property type="entry name" value="PAS_4"/>
    <property type="match status" value="1"/>
</dbReference>
<dbReference type="AlphaFoldDB" id="A0A545UJV7"/>
<name>A0A545UJV7_9GAMM</name>
<dbReference type="InterPro" id="IPR013656">
    <property type="entry name" value="PAS_4"/>
</dbReference>
<dbReference type="NCBIfam" id="TIGR00229">
    <property type="entry name" value="sensory_box"/>
    <property type="match status" value="1"/>
</dbReference>
<dbReference type="InterPro" id="IPR000160">
    <property type="entry name" value="GGDEF_dom"/>
</dbReference>
<dbReference type="SUPFAM" id="SSF141868">
    <property type="entry name" value="EAL domain-like"/>
    <property type="match status" value="1"/>
</dbReference>
<dbReference type="NCBIfam" id="TIGR00254">
    <property type="entry name" value="GGDEF"/>
    <property type="match status" value="1"/>
</dbReference>
<dbReference type="InterPro" id="IPR052155">
    <property type="entry name" value="Biofilm_reg_signaling"/>
</dbReference>